<sequence length="452" mass="50087">MAQPTSESTINPTTRKTLKLLIAGAGLAGLTAAYVLASRGHHVLLYDARRSAPSTGGGIMIRPNGSRLFTAWGLGSYFAPICDESPSTAFYNLETGAGGERRQAVDVSPWPDWGLNRRQAWNVLHEAATRVGVQIKWGTAIDGFMARGDGVRVRLHGARMEDVDLVLDATGAHSKLRPAVLGIPRDQAATCNPRIVQGTAYSVSVKAAQIASHPDARNLLSETTLKVWMGGKDRYVVQRHHEKNGEVSLLCFISDDETQDMKGFWDEDGDIEHLRSLVRGRMAPALWACLETADHCARWKFCEMPGLDHWVGKNGRIALLGDSAHAMIPNAAQGFTQIVEDIGVLDYLLHERQPELPVTEVMRLWELIRIPRVNLVKDFARWNTDAFTGTTPPSEWARNEQAKTVEVSLKNVKPDSQAKFRSGAFLKWVMDYDAVSEARRYVDARQASRPRL</sequence>
<dbReference type="Proteomes" id="UP000038010">
    <property type="component" value="Unassembled WGS sequence"/>
</dbReference>
<reference evidence="7 8" key="1">
    <citation type="submission" date="2015-06" db="EMBL/GenBank/DDBJ databases">
        <title>Draft genome of the ant-associated black yeast Phialophora attae CBS 131958.</title>
        <authorList>
            <person name="Moreno L.F."/>
            <person name="Stielow B.J."/>
            <person name="de Hoog S."/>
            <person name="Vicente V.A."/>
            <person name="Weiss V.A."/>
            <person name="de Vries M."/>
            <person name="Cruz L.M."/>
            <person name="Souza E.M."/>
        </authorList>
    </citation>
    <scope>NUCLEOTIDE SEQUENCE [LARGE SCALE GENOMIC DNA]</scope>
    <source>
        <strain evidence="7 8">CBS 131958</strain>
    </source>
</reference>
<dbReference type="PANTHER" id="PTHR13789">
    <property type="entry name" value="MONOOXYGENASE"/>
    <property type="match status" value="1"/>
</dbReference>
<dbReference type="GeneID" id="28739174"/>
<keyword evidence="2" id="KW-0285">Flavoprotein</keyword>
<dbReference type="SUPFAM" id="SSF51905">
    <property type="entry name" value="FAD/NAD(P)-binding domain"/>
    <property type="match status" value="1"/>
</dbReference>
<accession>A0A0N0NPY3</accession>
<protein>
    <recommendedName>
        <fullName evidence="6">FAD-binding domain-containing protein</fullName>
    </recommendedName>
</protein>
<dbReference type="PRINTS" id="PR00420">
    <property type="entry name" value="RNGMNOXGNASE"/>
</dbReference>
<feature type="domain" description="FAD-binding" evidence="6">
    <location>
        <begin position="19"/>
        <end position="341"/>
    </location>
</feature>
<dbReference type="EMBL" id="LFJN01000005">
    <property type="protein sequence ID" value="KPI43291.1"/>
    <property type="molecule type" value="Genomic_DNA"/>
</dbReference>
<keyword evidence="3" id="KW-0274">FAD</keyword>
<gene>
    <name evidence="7" type="ORF">AB675_6965</name>
</gene>
<evidence type="ECO:0000313" key="8">
    <source>
        <dbReference type="Proteomes" id="UP000038010"/>
    </source>
</evidence>
<dbReference type="Pfam" id="PF01494">
    <property type="entry name" value="FAD_binding_3"/>
    <property type="match status" value="1"/>
</dbReference>
<dbReference type="Gene3D" id="3.50.50.60">
    <property type="entry name" value="FAD/NAD(P)-binding domain"/>
    <property type="match status" value="1"/>
</dbReference>
<proteinExistence type="inferred from homology"/>
<dbReference type="RefSeq" id="XP_018003254.1">
    <property type="nucleotide sequence ID" value="XM_018147295.1"/>
</dbReference>
<evidence type="ECO:0000256" key="3">
    <source>
        <dbReference type="ARBA" id="ARBA00022827"/>
    </source>
</evidence>
<comment type="caution">
    <text evidence="7">The sequence shown here is derived from an EMBL/GenBank/DDBJ whole genome shotgun (WGS) entry which is preliminary data.</text>
</comment>
<dbReference type="OrthoDB" id="16820at2759"/>
<comment type="similarity">
    <text evidence="1">Belongs to the paxM FAD-dependent monooxygenase family.</text>
</comment>
<dbReference type="VEuPathDB" id="FungiDB:AB675_6965"/>
<evidence type="ECO:0000313" key="7">
    <source>
        <dbReference type="EMBL" id="KPI43291.1"/>
    </source>
</evidence>
<evidence type="ECO:0000256" key="4">
    <source>
        <dbReference type="ARBA" id="ARBA00023002"/>
    </source>
</evidence>
<evidence type="ECO:0000256" key="1">
    <source>
        <dbReference type="ARBA" id="ARBA00007992"/>
    </source>
</evidence>
<evidence type="ECO:0000259" key="6">
    <source>
        <dbReference type="Pfam" id="PF01494"/>
    </source>
</evidence>
<dbReference type="PANTHER" id="PTHR13789:SF309">
    <property type="entry name" value="PUTATIVE (AFU_ORTHOLOGUE AFUA_6G14510)-RELATED"/>
    <property type="match status" value="1"/>
</dbReference>
<dbReference type="GO" id="GO:0071949">
    <property type="term" value="F:FAD binding"/>
    <property type="evidence" value="ECO:0007669"/>
    <property type="project" value="InterPro"/>
</dbReference>
<dbReference type="InterPro" id="IPR050493">
    <property type="entry name" value="FAD-dep_Monooxygenase_BioMet"/>
</dbReference>
<keyword evidence="8" id="KW-1185">Reference proteome</keyword>
<dbReference type="InterPro" id="IPR036188">
    <property type="entry name" value="FAD/NAD-bd_sf"/>
</dbReference>
<keyword evidence="5" id="KW-0503">Monooxygenase</keyword>
<dbReference type="GO" id="GO:0004497">
    <property type="term" value="F:monooxygenase activity"/>
    <property type="evidence" value="ECO:0007669"/>
    <property type="project" value="UniProtKB-KW"/>
</dbReference>
<dbReference type="AlphaFoldDB" id="A0A0N0NPY3"/>
<name>A0A0N0NPY3_9EURO</name>
<dbReference type="STRING" id="1664694.A0A0N0NPY3"/>
<dbReference type="InterPro" id="IPR002938">
    <property type="entry name" value="FAD-bd"/>
</dbReference>
<keyword evidence="4" id="KW-0560">Oxidoreductase</keyword>
<evidence type="ECO:0000256" key="2">
    <source>
        <dbReference type="ARBA" id="ARBA00022630"/>
    </source>
</evidence>
<organism evidence="7 8">
    <name type="scientific">Cyphellophora attinorum</name>
    <dbReference type="NCBI Taxonomy" id="1664694"/>
    <lineage>
        <taxon>Eukaryota</taxon>
        <taxon>Fungi</taxon>
        <taxon>Dikarya</taxon>
        <taxon>Ascomycota</taxon>
        <taxon>Pezizomycotina</taxon>
        <taxon>Eurotiomycetes</taxon>
        <taxon>Chaetothyriomycetidae</taxon>
        <taxon>Chaetothyriales</taxon>
        <taxon>Cyphellophoraceae</taxon>
        <taxon>Cyphellophora</taxon>
    </lineage>
</organism>
<evidence type="ECO:0000256" key="5">
    <source>
        <dbReference type="ARBA" id="ARBA00023033"/>
    </source>
</evidence>